<dbReference type="Pfam" id="PF07342">
    <property type="entry name" value="TscT"/>
    <property type="match status" value="1"/>
</dbReference>
<gene>
    <name evidence="2" type="ORF">BHX94_02995</name>
</gene>
<dbReference type="InterPro" id="IPR009942">
    <property type="entry name" value="DUF1474"/>
</dbReference>
<evidence type="ECO:0000313" key="3">
    <source>
        <dbReference type="Proteomes" id="UP000249579"/>
    </source>
</evidence>
<dbReference type="EMBL" id="PZJG01000001">
    <property type="protein sequence ID" value="RAK50449.1"/>
    <property type="molecule type" value="Genomic_DNA"/>
</dbReference>
<proteinExistence type="predicted"/>
<dbReference type="AlphaFoldDB" id="A0A328A7I9"/>
<sequence>MSILVELQDVKSSLNVTLEKLTGLEITNTYYTEDYFEGKSPETHEEFFEFGRSFYEMRLGNEQSNDLLLLYINRLKNDIAMLEQTIKALKKEKAE</sequence>
<evidence type="ECO:0000259" key="1">
    <source>
        <dbReference type="Pfam" id="PF07342"/>
    </source>
</evidence>
<dbReference type="RefSeq" id="WP_111744925.1">
    <property type="nucleotide sequence ID" value="NZ_JBHSQY010000001.1"/>
</dbReference>
<feature type="domain" description="TscT toxin" evidence="1">
    <location>
        <begin position="5"/>
        <end position="92"/>
    </location>
</feature>
<accession>A0A328A7I9</accession>
<evidence type="ECO:0000313" key="2">
    <source>
        <dbReference type="EMBL" id="RAK50449.1"/>
    </source>
</evidence>
<protein>
    <recommendedName>
        <fullName evidence="1">TscT toxin domain-containing protein</fullName>
    </recommendedName>
</protein>
<reference evidence="2 3" key="1">
    <citation type="journal article" date="2018" name="Front. Microbiol.">
        <title>Description and Comparative Genomics of Macrococcus caseolyticus subsp. hominis subsp. nov., Macrococcus goetzii sp. nov., Macrococcus epidermidis sp. nov., and Macrococcus bohemicus sp. nov., Novel Macrococci From Human Clinical Material With Virulence Potential and Suspected Uptake of Foreign DNA by Natural Transformation.</title>
        <authorList>
            <person name="Maslanova I."/>
            <person name="Wertheimer Z."/>
            <person name="Sedlacek I."/>
            <person name="Svec P."/>
            <person name="Indrakova A."/>
            <person name="Kovarovic V."/>
            <person name="Schumann P."/>
            <person name="Sproer C."/>
            <person name="Kralova S."/>
            <person name="Sedo O."/>
            <person name="Kristofova L."/>
            <person name="Vrbovska V."/>
            <person name="Fuzik T."/>
            <person name="Petras P."/>
            <person name="Zdrahal Z."/>
            <person name="Ruzickova V."/>
            <person name="Doskar J."/>
            <person name="Pantucek R."/>
        </authorList>
    </citation>
    <scope>NUCLEOTIDE SEQUENCE [LARGE SCALE GENOMIC DNA]</scope>
    <source>
        <strain evidence="2 3">03/115</strain>
    </source>
</reference>
<dbReference type="Proteomes" id="UP000249579">
    <property type="component" value="Unassembled WGS sequence"/>
</dbReference>
<organism evidence="2 3">
    <name type="scientific">Macrococcoides bohemicum</name>
    <dbReference type="NCBI Taxonomy" id="1903056"/>
    <lineage>
        <taxon>Bacteria</taxon>
        <taxon>Bacillati</taxon>
        <taxon>Bacillota</taxon>
        <taxon>Bacilli</taxon>
        <taxon>Bacillales</taxon>
        <taxon>Staphylococcaceae</taxon>
        <taxon>Macrococcoides</taxon>
    </lineage>
</organism>
<name>A0A328A7I9_9STAP</name>
<comment type="caution">
    <text evidence="2">The sequence shown here is derived from an EMBL/GenBank/DDBJ whole genome shotgun (WGS) entry which is preliminary data.</text>
</comment>